<protein>
    <submittedName>
        <fullName evidence="1">Uncharacterized protein</fullName>
    </submittedName>
</protein>
<comment type="caution">
    <text evidence="1">The sequence shown here is derived from an EMBL/GenBank/DDBJ whole genome shotgun (WGS) entry which is preliminary data.</text>
</comment>
<dbReference type="PATRIC" id="fig|1618566.3.peg.103"/>
<dbReference type="STRING" id="1618566.UR35_C0001G0105"/>
<sequence length="89" mass="10299">MTKKDKREIVDIFNQVITELILPVLDQMNNKMATKDDIKSIREEMATKDDINDIQSQLDSIERKIEAQQIRSDSHGKIIDQIRQSPAFA</sequence>
<dbReference type="Proteomes" id="UP000034778">
    <property type="component" value="Unassembled WGS sequence"/>
</dbReference>
<name>A0A0F9ZMP3_9BACT</name>
<gene>
    <name evidence="1" type="ORF">UR35_C0001G0105</name>
</gene>
<accession>A0A0F9ZMP3</accession>
<dbReference type="AlphaFoldDB" id="A0A0F9ZMP3"/>
<proteinExistence type="predicted"/>
<reference evidence="1 2" key="1">
    <citation type="journal article" date="2015" name="Nature">
        <title>rRNA introns, odd ribosomes, and small enigmatic genomes across a large radiation of phyla.</title>
        <authorList>
            <person name="Brown C.T."/>
            <person name="Hug L.A."/>
            <person name="Thomas B.C."/>
            <person name="Sharon I."/>
            <person name="Castelle C.J."/>
            <person name="Singh A."/>
            <person name="Wilkins M.J."/>
            <person name="Williams K.H."/>
            <person name="Banfield J.F."/>
        </authorList>
    </citation>
    <scope>NUCLEOTIDE SEQUENCE [LARGE SCALE GENOMIC DNA]</scope>
</reference>
<evidence type="ECO:0000313" key="2">
    <source>
        <dbReference type="Proteomes" id="UP000034778"/>
    </source>
</evidence>
<organism evidence="1 2">
    <name type="scientific">Candidatus Woesebacteria bacterium GW2011_GWB1_33_22</name>
    <dbReference type="NCBI Taxonomy" id="1618566"/>
    <lineage>
        <taxon>Bacteria</taxon>
        <taxon>Candidatus Woeseibacteriota</taxon>
    </lineage>
</organism>
<evidence type="ECO:0000313" key="1">
    <source>
        <dbReference type="EMBL" id="KKP45508.1"/>
    </source>
</evidence>
<dbReference type="EMBL" id="LBOW01000001">
    <property type="protein sequence ID" value="KKP45508.1"/>
    <property type="molecule type" value="Genomic_DNA"/>
</dbReference>